<evidence type="ECO:0000256" key="8">
    <source>
        <dbReference type="ARBA" id="ARBA00022729"/>
    </source>
</evidence>
<keyword evidence="12" id="KW-0325">Glycoprotein</keyword>
<evidence type="ECO:0000256" key="10">
    <source>
        <dbReference type="ARBA" id="ARBA00023136"/>
    </source>
</evidence>
<keyword evidence="3" id="KW-1003">Cell membrane</keyword>
<evidence type="ECO:0000256" key="2">
    <source>
        <dbReference type="ARBA" id="ARBA00004613"/>
    </source>
</evidence>
<proteinExistence type="predicted"/>
<dbReference type="PROSITE" id="PS51034">
    <property type="entry name" value="ZP_2"/>
    <property type="match status" value="1"/>
</dbReference>
<comment type="caution">
    <text evidence="16">The sequence shown here is derived from an EMBL/GenBank/DDBJ whole genome shotgun (WGS) entry which is preliminary data.</text>
</comment>
<dbReference type="InterPro" id="IPR055356">
    <property type="entry name" value="ZP-N"/>
</dbReference>
<protein>
    <submittedName>
        <fullName evidence="16">Pancreatic secretory granule membrane major glycoprotein GP2</fullName>
    </submittedName>
</protein>
<evidence type="ECO:0000256" key="5">
    <source>
        <dbReference type="ARBA" id="ARBA00022536"/>
    </source>
</evidence>
<dbReference type="Pfam" id="PF00100">
    <property type="entry name" value="Zona_pellucida"/>
    <property type="match status" value="1"/>
</dbReference>
<evidence type="ECO:0000256" key="14">
    <source>
        <dbReference type="SAM" id="MobiDB-lite"/>
    </source>
</evidence>
<dbReference type="InterPro" id="IPR017977">
    <property type="entry name" value="ZP_dom_CS"/>
</dbReference>
<sequence>MRIYGESAGCRVTCKPHFMKRMVGCDLLWLAAASCILTLVSPSTTHQGYGSPRNRSNTDLDCEDPNSPSDGICFDPCQKHTILNDPTRSTENTDLSEECDDHLRGWYRFVGDGGLKMPETCVNVFRCHTSAPMWLSGSHPILGDGIVSRTACANWNENCCFWSSEVQVKTCSGESGEYYVYKLQGTPECSLRYCTEPSTPPKECEITCRPEEECVFQNNDWTCVCRQDLVVSDSQSLQPLLDCGDNEIKVKLDKCLLGGLGFKEQIVTYLNDRNCRGIMQDEPNNWVSMTSPVVANACGNILENNGTHAIYKNTLSLATDFIIRDFLINVNFQCAYPLNMNVSLQTALQPIVSSLYVNVDGAGEFNVKMAFFQDQNYANPYEGTEVLLPVEALLYVGAFLNRGDTSRFNLLLTNCYATPSEDRNDPVKYFIIQNGCPNQHDSTINVQENGVSSESRFSVQMFMFAGNYDLVFLHCEVYLCDSTAGHCQPSCSTSQLRSSGPAIDYTRVLDLGPIAKRTWLLRQPQEVALLLLYLCDEQAKLSPEEGSALSGFKGAQTSASNGTPRTTGMWPHLAAEEPWK</sequence>
<keyword evidence="11" id="KW-1015">Disulfide bond</keyword>
<dbReference type="PANTHER" id="PTHR14002:SF16">
    <property type="entry name" value="PANCREATIC SECRETORY GRANULE MEMBRANE MAJOR GLYCOPROTEIN GP2"/>
    <property type="match status" value="1"/>
</dbReference>
<keyword evidence="5" id="KW-0245">EGF-like domain</keyword>
<dbReference type="Pfam" id="PF23344">
    <property type="entry name" value="ZP-N"/>
    <property type="match status" value="1"/>
</dbReference>
<keyword evidence="8" id="KW-0732">Signal</keyword>
<keyword evidence="4" id="KW-0964">Secreted</keyword>
<evidence type="ECO:0000256" key="11">
    <source>
        <dbReference type="ARBA" id="ARBA00023157"/>
    </source>
</evidence>
<dbReference type="Gene3D" id="2.60.40.3210">
    <property type="entry name" value="Zona pellucida, ZP-N domain"/>
    <property type="match status" value="1"/>
</dbReference>
<evidence type="ECO:0000256" key="1">
    <source>
        <dbReference type="ARBA" id="ARBA00004303"/>
    </source>
</evidence>
<feature type="domain" description="ZP" evidence="15">
    <location>
        <begin position="242"/>
        <end position="498"/>
    </location>
</feature>
<comment type="subcellular location">
    <subcellularLocation>
        <location evidence="1">Apical cell membrane</location>
        <topology evidence="1">Lipid-anchor</topology>
        <topology evidence="1">GPI-anchor</topology>
    </subcellularLocation>
    <subcellularLocation>
        <location evidence="2">Secreted</location>
    </subcellularLocation>
</comment>
<dbReference type="InterPro" id="IPR048290">
    <property type="entry name" value="ZP_chr"/>
</dbReference>
<keyword evidence="17" id="KW-1185">Reference proteome</keyword>
<feature type="region of interest" description="Disordered" evidence="14">
    <location>
        <begin position="546"/>
        <end position="580"/>
    </location>
</feature>
<name>A0ABQ0EZY4_APOSI</name>
<dbReference type="InterPro" id="IPR055355">
    <property type="entry name" value="ZP-C"/>
</dbReference>
<evidence type="ECO:0000256" key="6">
    <source>
        <dbReference type="ARBA" id="ARBA00022588"/>
    </source>
</evidence>
<evidence type="ECO:0000256" key="4">
    <source>
        <dbReference type="ARBA" id="ARBA00022525"/>
    </source>
</evidence>
<feature type="compositionally biased region" description="Polar residues" evidence="14">
    <location>
        <begin position="44"/>
        <end position="59"/>
    </location>
</feature>
<evidence type="ECO:0000313" key="16">
    <source>
        <dbReference type="EMBL" id="GAB1292604.1"/>
    </source>
</evidence>
<evidence type="ECO:0000256" key="7">
    <source>
        <dbReference type="ARBA" id="ARBA00022622"/>
    </source>
</evidence>
<feature type="region of interest" description="Disordered" evidence="14">
    <location>
        <begin position="44"/>
        <end position="63"/>
    </location>
</feature>
<dbReference type="InterPro" id="IPR057774">
    <property type="entry name" value="D8C_UMOD/GP2/OIT3-like"/>
</dbReference>
<keyword evidence="7" id="KW-0336">GPI-anchor</keyword>
<feature type="compositionally biased region" description="Polar residues" evidence="14">
    <location>
        <begin position="555"/>
        <end position="566"/>
    </location>
</feature>
<reference evidence="16 17" key="1">
    <citation type="submission" date="2024-08" db="EMBL/GenBank/DDBJ databases">
        <title>The draft genome of Apodemus speciosus.</title>
        <authorList>
            <person name="Nabeshima K."/>
            <person name="Suzuki S."/>
            <person name="Onuma M."/>
        </authorList>
    </citation>
    <scope>NUCLEOTIDE SEQUENCE [LARGE SCALE GENOMIC DNA]</scope>
    <source>
        <strain evidence="16">IB14-021</strain>
    </source>
</reference>
<evidence type="ECO:0000256" key="3">
    <source>
        <dbReference type="ARBA" id="ARBA00022475"/>
    </source>
</evidence>
<dbReference type="SMART" id="SM00241">
    <property type="entry name" value="ZP"/>
    <property type="match status" value="1"/>
</dbReference>
<dbReference type="Proteomes" id="UP001623349">
    <property type="component" value="Unassembled WGS sequence"/>
</dbReference>
<organism evidence="16 17">
    <name type="scientific">Apodemus speciosus</name>
    <name type="common">Large Japanese field mouse</name>
    <dbReference type="NCBI Taxonomy" id="105296"/>
    <lineage>
        <taxon>Eukaryota</taxon>
        <taxon>Metazoa</taxon>
        <taxon>Chordata</taxon>
        <taxon>Craniata</taxon>
        <taxon>Vertebrata</taxon>
        <taxon>Euteleostomi</taxon>
        <taxon>Mammalia</taxon>
        <taxon>Eutheria</taxon>
        <taxon>Euarchontoglires</taxon>
        <taxon>Glires</taxon>
        <taxon>Rodentia</taxon>
        <taxon>Myomorpha</taxon>
        <taxon>Muroidea</taxon>
        <taxon>Muridae</taxon>
        <taxon>Murinae</taxon>
        <taxon>Apodemus</taxon>
    </lineage>
</organism>
<keyword evidence="10" id="KW-0472">Membrane</keyword>
<evidence type="ECO:0000259" key="15">
    <source>
        <dbReference type="PROSITE" id="PS51034"/>
    </source>
</evidence>
<evidence type="ECO:0000256" key="13">
    <source>
        <dbReference type="ARBA" id="ARBA00023288"/>
    </source>
</evidence>
<evidence type="ECO:0000256" key="9">
    <source>
        <dbReference type="ARBA" id="ARBA00022859"/>
    </source>
</evidence>
<dbReference type="Pfam" id="PF23283">
    <property type="entry name" value="D8C_UMOD"/>
    <property type="match status" value="1"/>
</dbReference>
<dbReference type="InterPro" id="IPR001507">
    <property type="entry name" value="ZP_dom"/>
</dbReference>
<dbReference type="EMBL" id="BAAFST010000007">
    <property type="protein sequence ID" value="GAB1292604.1"/>
    <property type="molecule type" value="Genomic_DNA"/>
</dbReference>
<dbReference type="PRINTS" id="PR00023">
    <property type="entry name" value="ZPELLUCIDA"/>
</dbReference>
<evidence type="ECO:0000313" key="17">
    <source>
        <dbReference type="Proteomes" id="UP001623349"/>
    </source>
</evidence>
<keyword evidence="13" id="KW-0449">Lipoprotein</keyword>
<dbReference type="PANTHER" id="PTHR14002">
    <property type="entry name" value="ENDOGLIN/TGF-BETA RECEPTOR TYPE III"/>
    <property type="match status" value="1"/>
</dbReference>
<accession>A0ABQ0EZY4</accession>
<gene>
    <name evidence="16" type="ORF">APTSU1_000783500</name>
</gene>
<dbReference type="PROSITE" id="PS00682">
    <property type="entry name" value="ZP_1"/>
    <property type="match status" value="1"/>
</dbReference>
<keyword evidence="9" id="KW-0391">Immunity</keyword>
<evidence type="ECO:0000256" key="12">
    <source>
        <dbReference type="ARBA" id="ARBA00023180"/>
    </source>
</evidence>
<dbReference type="InterPro" id="IPR042235">
    <property type="entry name" value="ZP-C_dom"/>
</dbReference>
<keyword evidence="6" id="KW-0399">Innate immunity</keyword>
<dbReference type="Gene3D" id="2.60.40.4100">
    <property type="entry name" value="Zona pellucida, ZP-C domain"/>
    <property type="match status" value="1"/>
</dbReference>